<dbReference type="EMBL" id="QURH01000099">
    <property type="protein sequence ID" value="RFU42753.1"/>
    <property type="molecule type" value="Genomic_DNA"/>
</dbReference>
<gene>
    <name evidence="1" type="ORF">DZF91_04905</name>
</gene>
<protein>
    <recommendedName>
        <fullName evidence="3">Zinc ribbon domain-containing protein</fullName>
    </recommendedName>
</protein>
<evidence type="ECO:0008006" key="3">
    <source>
        <dbReference type="Google" id="ProtNLM"/>
    </source>
</evidence>
<sequence>MPLRLQDRPGRLMLAIPPTSGPEPRFWYRCRACGHSRASDWPDLPSDLDGTSCNSCGSEEITLFEIATRAAIRLPRPLIPPPVRYRCADCGSGGLTSDGDTCPACLGAGFL</sequence>
<proteinExistence type="predicted"/>
<organism evidence="1 2">
    <name type="scientific">Actinomadura logoneensis</name>
    <dbReference type="NCBI Taxonomy" id="2293572"/>
    <lineage>
        <taxon>Bacteria</taxon>
        <taxon>Bacillati</taxon>
        <taxon>Actinomycetota</taxon>
        <taxon>Actinomycetes</taxon>
        <taxon>Streptosporangiales</taxon>
        <taxon>Thermomonosporaceae</taxon>
        <taxon>Actinomadura</taxon>
    </lineage>
</organism>
<keyword evidence="2" id="KW-1185">Reference proteome</keyword>
<evidence type="ECO:0000313" key="1">
    <source>
        <dbReference type="EMBL" id="RFU42753.1"/>
    </source>
</evidence>
<dbReference type="AlphaFoldDB" id="A0A372JRT8"/>
<reference evidence="1 2" key="1">
    <citation type="submission" date="2018-08" db="EMBL/GenBank/DDBJ databases">
        <title>Actinomadura jelena sp. nov., a novel Actinomycete isolated from soil in Chad.</title>
        <authorList>
            <person name="Shi L."/>
        </authorList>
    </citation>
    <scope>NUCLEOTIDE SEQUENCE [LARGE SCALE GENOMIC DNA]</scope>
    <source>
        <strain evidence="1 2">NEAU-G17</strain>
    </source>
</reference>
<evidence type="ECO:0000313" key="2">
    <source>
        <dbReference type="Proteomes" id="UP000261811"/>
    </source>
</evidence>
<name>A0A372JRT8_9ACTN</name>
<dbReference type="Proteomes" id="UP000261811">
    <property type="component" value="Unassembled WGS sequence"/>
</dbReference>
<accession>A0A372JRT8</accession>
<comment type="caution">
    <text evidence="1">The sequence shown here is derived from an EMBL/GenBank/DDBJ whole genome shotgun (WGS) entry which is preliminary data.</text>
</comment>